<sequence>MLPNARNKSPRHTSAILSPRSTILNRAALLVTYTPMHKQHRHPHRVRPHHSPRTTHQRTRAEAKNQIAQVIRVARPSPPTAAEEKTPVLPAIGGPEGCYYVLCRFTPDGAFSAGASYDFLLVVHGPEEDVTCYSEGEKEC</sequence>
<proteinExistence type="predicted"/>
<organism evidence="2 3">
    <name type="scientific">Gibberella intermedia</name>
    <name type="common">Bulb rot disease fungus</name>
    <name type="synonym">Fusarium proliferatum</name>
    <dbReference type="NCBI Taxonomy" id="948311"/>
    <lineage>
        <taxon>Eukaryota</taxon>
        <taxon>Fungi</taxon>
        <taxon>Dikarya</taxon>
        <taxon>Ascomycota</taxon>
        <taxon>Pezizomycotina</taxon>
        <taxon>Sordariomycetes</taxon>
        <taxon>Hypocreomycetidae</taxon>
        <taxon>Hypocreales</taxon>
        <taxon>Nectriaceae</taxon>
        <taxon>Fusarium</taxon>
        <taxon>Fusarium fujikuroi species complex</taxon>
    </lineage>
</organism>
<comment type="caution">
    <text evidence="2">The sequence shown here is derived from an EMBL/GenBank/DDBJ whole genome shotgun (WGS) entry which is preliminary data.</text>
</comment>
<feature type="compositionally biased region" description="Basic residues" evidence="1">
    <location>
        <begin position="37"/>
        <end position="58"/>
    </location>
</feature>
<dbReference type="AlphaFoldDB" id="A0A420SXY7"/>
<evidence type="ECO:0000313" key="3">
    <source>
        <dbReference type="Proteomes" id="UP000283569"/>
    </source>
</evidence>
<evidence type="ECO:0000256" key="1">
    <source>
        <dbReference type="SAM" id="MobiDB-lite"/>
    </source>
</evidence>
<dbReference type="Proteomes" id="UP000283569">
    <property type="component" value="Unassembled WGS sequence"/>
</dbReference>
<name>A0A420SXY7_GIBIN</name>
<dbReference type="EMBL" id="MRDB01000037">
    <property type="protein sequence ID" value="RKL34143.1"/>
    <property type="molecule type" value="Genomic_DNA"/>
</dbReference>
<feature type="region of interest" description="Disordered" evidence="1">
    <location>
        <begin position="36"/>
        <end position="63"/>
    </location>
</feature>
<gene>
    <name evidence="2" type="ORF">BFJ72_g9630</name>
</gene>
<protein>
    <submittedName>
        <fullName evidence="2">Uncharacterized protein</fullName>
    </submittedName>
</protein>
<accession>A0A420SXY7</accession>
<reference evidence="2 3" key="1">
    <citation type="journal article" date="2018" name="Sci. Rep.">
        <title>Characterisation of pathogen-specific regions and novel effector candidates in Fusarium oxysporum f. sp. cepae.</title>
        <authorList>
            <person name="Armitage A.D."/>
            <person name="Taylor A."/>
            <person name="Sobczyk M.K."/>
            <person name="Baxter L."/>
            <person name="Greenfield B.P."/>
            <person name="Bates H.J."/>
            <person name="Wilson F."/>
            <person name="Jackson A.C."/>
            <person name="Ott S."/>
            <person name="Harrison R.J."/>
            <person name="Clarkson J.P."/>
        </authorList>
    </citation>
    <scope>NUCLEOTIDE SEQUENCE [LARGE SCALE GENOMIC DNA]</scope>
    <source>
        <strain evidence="2 3">Fp_A8</strain>
    </source>
</reference>
<evidence type="ECO:0000313" key="2">
    <source>
        <dbReference type="EMBL" id="RKL34143.1"/>
    </source>
</evidence>